<comment type="caution">
    <text evidence="3">The sequence shown here is derived from an EMBL/GenBank/DDBJ whole genome shotgun (WGS) entry which is preliminary data.</text>
</comment>
<keyword evidence="4" id="KW-1185">Reference proteome</keyword>
<feature type="transmembrane region" description="Helical" evidence="1">
    <location>
        <begin position="223"/>
        <end position="244"/>
    </location>
</feature>
<dbReference type="EMBL" id="JASBNA010000005">
    <property type="protein sequence ID" value="KAK7691909.1"/>
    <property type="molecule type" value="Genomic_DNA"/>
</dbReference>
<gene>
    <name evidence="3" type="ORF">QCA50_005314</name>
</gene>
<reference evidence="3 4" key="1">
    <citation type="submission" date="2022-09" db="EMBL/GenBank/DDBJ databases">
        <authorList>
            <person name="Palmer J.M."/>
        </authorList>
    </citation>
    <scope>NUCLEOTIDE SEQUENCE [LARGE SCALE GENOMIC DNA]</scope>
    <source>
        <strain evidence="3 4">DSM 7382</strain>
    </source>
</reference>
<keyword evidence="1" id="KW-0812">Transmembrane</keyword>
<protein>
    <recommendedName>
        <fullName evidence="2">DUF6535 domain-containing protein</fullName>
    </recommendedName>
</protein>
<dbReference type="Pfam" id="PF20153">
    <property type="entry name" value="DUF6535"/>
    <property type="match status" value="1"/>
</dbReference>
<proteinExistence type="predicted"/>
<keyword evidence="1" id="KW-0472">Membrane</keyword>
<name>A0AAW0GL87_9APHY</name>
<organism evidence="3 4">
    <name type="scientific">Cerrena zonata</name>
    <dbReference type="NCBI Taxonomy" id="2478898"/>
    <lineage>
        <taxon>Eukaryota</taxon>
        <taxon>Fungi</taxon>
        <taxon>Dikarya</taxon>
        <taxon>Basidiomycota</taxon>
        <taxon>Agaricomycotina</taxon>
        <taxon>Agaricomycetes</taxon>
        <taxon>Polyporales</taxon>
        <taxon>Cerrenaceae</taxon>
        <taxon>Cerrena</taxon>
    </lineage>
</organism>
<evidence type="ECO:0000313" key="3">
    <source>
        <dbReference type="EMBL" id="KAK7691909.1"/>
    </source>
</evidence>
<dbReference type="InterPro" id="IPR045338">
    <property type="entry name" value="DUF6535"/>
</dbReference>
<feature type="domain" description="DUF6535" evidence="2">
    <location>
        <begin position="34"/>
        <end position="213"/>
    </location>
</feature>
<accession>A0AAW0GL87</accession>
<keyword evidence="1" id="KW-1133">Transmembrane helix</keyword>
<sequence>MVRVKRLKRMPPMPAIIRQSSAEEGPFASESLGWLQSATTIREGDEAKIKGLKEDIDTLLVFGGLFSAVITAFLIESYKTLSPDPAEVSLQVLLHISLQLSNFTANGSRSSEIVPNFLSPSGFTPSRGSIMTNAAWFSSLTISLMAASYGMLVKQWLREFLAVDYPSPLERLRVRCFRYPALSQWKVFEIVGVLPLLLQLALGLFFLGLCFFASSIHPTIQRTIIPLVVLWATLLFAATLAPLFSSRCPYKATFLKSVMKSLRQSFFSLQYSSAIIARLGVRFSRFNIRRQGSSSMTVNPASQQQYLSPYLEEDTIAKSEIIDLDVLAEIDSVKANDELITIVLPDLVSRHRFYGEALTAFVFRILRNRGLVLGDFRYGSHPLDLQHLSKSLWDTITTVLANGVYFEFEKRSLLVDTPFTVEWDGWIQDVLLILFSTSNFPLEPLASHQITNCFSFLDSTSISMLLDIMRTRHSWTGEYISTFVLQVICHLDSEKDIYKDWYPPDLYHLPQQLWNDITWILVDALCDYRQRHMEAHANSLSISSAWDEWMKNTFRVIFGNSDHPIPDGAAEKLYEMFSVDEIIDRLLSSVTPPQASSDGQEVTSYILRILSYRAGSSGRAEYPLDLSYLSLRTHSTITYLLALALGGETIQGEPWTLDAIHIIFSISQHQLPEQALRAVTYCFHSNPSDFWKGLQSRLTFRRRLTYADQVSFHLRLLGNIDPHRSDHWRLEPLSESIWNTMAIALVNDLSEEVHGITSTNLSLSLAWIKAAIHILFSDIQYPLPLAAINSFNDLAANHAETIVSALVGTYEEETTTLLGLTSVPFSFTRMLQVTSTFVHRGTKQIVFSMWKLQGTPRIIDLTFPVLARHAAINRQSMIEAFLAVPFAYRTNRMILDRLIKFYIQRCLVQPDIMKRLDQLQPLIMDETTSALAITLIVTNIARIRGVYWPLSLQIRIRRSLQDFIQAPLQVEPEPWLPVVMYSDLAQFITLGFPHRSASDAQARVQRLEDGIRRLHTKMHSTDQSGATSLTLLRTFMNHPDRLSQVEAERVLIQFSTTIIQSPLWTLEHCVLDENTPDITIVSFALRVINHQLTLQGAALPVFRPHRTHINLSLSQLEKHVWEDVTAAMADFLDRVLYNWQPSTWDRERTLQDVITNAVMILLAVSPYEFGRKNVYLTISRPPFILLVNRLDVLSQVRERMWKNWSSRLQEAVRMGLLTWWNLHELQNMNDWQMISGCEDDPVYRDISLSIPSNPHELEKYLRLSADLGYPAHDEDDGSWFLEDHTGN</sequence>
<feature type="transmembrane region" description="Helical" evidence="1">
    <location>
        <begin position="187"/>
        <end position="217"/>
    </location>
</feature>
<feature type="transmembrane region" description="Helical" evidence="1">
    <location>
        <begin position="58"/>
        <end position="75"/>
    </location>
</feature>
<evidence type="ECO:0000313" key="4">
    <source>
        <dbReference type="Proteomes" id="UP001385951"/>
    </source>
</evidence>
<evidence type="ECO:0000256" key="1">
    <source>
        <dbReference type="SAM" id="Phobius"/>
    </source>
</evidence>
<evidence type="ECO:0000259" key="2">
    <source>
        <dbReference type="Pfam" id="PF20153"/>
    </source>
</evidence>
<dbReference type="Proteomes" id="UP001385951">
    <property type="component" value="Unassembled WGS sequence"/>
</dbReference>